<evidence type="ECO:0000313" key="2">
    <source>
        <dbReference type="Proteomes" id="UP000019202"/>
    </source>
</evidence>
<protein>
    <submittedName>
        <fullName evidence="1">Uncharacterized protein</fullName>
    </submittedName>
</protein>
<dbReference type="Proteomes" id="UP000019202">
    <property type="component" value="Unassembled WGS sequence"/>
</dbReference>
<gene>
    <name evidence="1" type="ORF">XSR1_150040</name>
</gene>
<evidence type="ECO:0000313" key="1">
    <source>
        <dbReference type="EMBL" id="CDL81691.1"/>
    </source>
</evidence>
<name>W1IVP3_9GAMM</name>
<accession>W1IVP3</accession>
<sequence>MGKKRVREFEANDYPVNQGEESSDNHKICAGSGLVDIEFTLFSIEHLLFI</sequence>
<reference evidence="1" key="1">
    <citation type="submission" date="2013-11" db="EMBL/GenBank/DDBJ databases">
        <title>Draft genome sequence and annotation of the entomopathogenic bacteria, Xenorhabdus cabanillasi strain JM26 and Xenorhabdus szentirmai strain DSM 16338.</title>
        <authorList>
            <person name="Gualtieri M."/>
            <person name="Ogier J.C."/>
            <person name="Pages S."/>
            <person name="Givaudan A."/>
            <person name="Gaudriault S."/>
        </authorList>
    </citation>
    <scope>NUCLEOTIDE SEQUENCE [LARGE SCALE GENOMIC DNA]</scope>
    <source>
        <strain evidence="1">DSM 16338</strain>
    </source>
</reference>
<dbReference type="EMBL" id="CBXF010000057">
    <property type="protein sequence ID" value="CDL81691.1"/>
    <property type="molecule type" value="Genomic_DNA"/>
</dbReference>
<keyword evidence="2" id="KW-1185">Reference proteome</keyword>
<organism evidence="1 2">
    <name type="scientific">Xenorhabdus szentirmaii DSM 16338</name>
    <dbReference type="NCBI Taxonomy" id="1427518"/>
    <lineage>
        <taxon>Bacteria</taxon>
        <taxon>Pseudomonadati</taxon>
        <taxon>Pseudomonadota</taxon>
        <taxon>Gammaproteobacteria</taxon>
        <taxon>Enterobacterales</taxon>
        <taxon>Morganellaceae</taxon>
        <taxon>Xenorhabdus</taxon>
    </lineage>
</organism>
<comment type="caution">
    <text evidence="1">The sequence shown here is derived from an EMBL/GenBank/DDBJ whole genome shotgun (WGS) entry which is preliminary data.</text>
</comment>
<proteinExistence type="predicted"/>
<dbReference type="AlphaFoldDB" id="W1IVP3"/>